<dbReference type="EMBL" id="CP000058">
    <property type="protein sequence ID" value="AAZ34955.1"/>
    <property type="molecule type" value="Genomic_DNA"/>
</dbReference>
<feature type="transmembrane region" description="Helical" evidence="8">
    <location>
        <begin position="310"/>
        <end position="332"/>
    </location>
</feature>
<keyword evidence="3 10" id="KW-0328">Glycosyltransferase</keyword>
<evidence type="ECO:0000256" key="6">
    <source>
        <dbReference type="ARBA" id="ARBA00022989"/>
    </source>
</evidence>
<dbReference type="GO" id="GO:0010041">
    <property type="term" value="P:response to iron(III) ion"/>
    <property type="evidence" value="ECO:0007669"/>
    <property type="project" value="TreeGrafter"/>
</dbReference>
<evidence type="ECO:0000256" key="8">
    <source>
        <dbReference type="SAM" id="Phobius"/>
    </source>
</evidence>
<dbReference type="Pfam" id="PF13231">
    <property type="entry name" value="PMT_2"/>
    <property type="match status" value="1"/>
</dbReference>
<keyword evidence="5 8" id="KW-0812">Transmembrane</keyword>
<dbReference type="GO" id="GO:0005886">
    <property type="term" value="C:plasma membrane"/>
    <property type="evidence" value="ECO:0007669"/>
    <property type="project" value="UniProtKB-SubCell"/>
</dbReference>
<dbReference type="InterPro" id="IPR050297">
    <property type="entry name" value="LipidA_mod_glycosyltrf_83"/>
</dbReference>
<evidence type="ECO:0000313" key="11">
    <source>
        <dbReference type="Proteomes" id="UP000000551"/>
    </source>
</evidence>
<protein>
    <submittedName>
        <fullName evidence="10">Dolichyl-phosphate-mannose-protein mannosyltransferase family</fullName>
    </submittedName>
</protein>
<evidence type="ECO:0000256" key="1">
    <source>
        <dbReference type="ARBA" id="ARBA00004651"/>
    </source>
</evidence>
<dbReference type="GO" id="GO:0009103">
    <property type="term" value="P:lipopolysaccharide biosynthetic process"/>
    <property type="evidence" value="ECO:0007669"/>
    <property type="project" value="UniProtKB-ARBA"/>
</dbReference>
<feature type="transmembrane region" description="Helical" evidence="8">
    <location>
        <begin position="344"/>
        <end position="362"/>
    </location>
</feature>
<sequence>MSLGLCRREKCLRAVQQLFNNSLFIIYCPVPVGILFLIKPVSSLMTSRVRSPLLLLLCVLLFFLALGNHQLQNSTEPRVAGIAMEMHLSGNWITPKLNNQPFLEKPPMSVWLDAAAIRVFGPAPWAVRLASACAGLLSVLLLYSMLRRFGRPVFVAWVAAFMLATQASFWSNSRQVGEDALLALGVTTALLAFFHASNRLRGDGLSTAPWLLFTLGITLATLSKGVLGLAMPGVVIFAWLVCESLQNKRIAIAHWLRPAMFTLVALIPLLVWLCFLYGQGGTQSLKDVLWTNSVGRFSGSFEEAGHYEPAYYYLTKLLEAFLPWNILVYLGLWHFRKRLMANRYLLFFALWLGAQFLLLSLASSKRMVYLMSLAPAAAVIAAEYAFVLGERLQARSGRSFFAASIVRNGKALMAAGVVLVVASYLSAALWLAPQADRQLSFLPLTDKVHTLQVQGRQVALFQPSERLAGASVFYSQSLLKTLNSNAELTGFLTSADGNVAVMESMQPPEPPLQIIDSVKVGDRVYYFVSQAPGAGAVSN</sequence>
<dbReference type="HOGENOM" id="CLU_045250_0_0_6"/>
<name>Q48HY5_PSE14</name>
<evidence type="ECO:0000256" key="4">
    <source>
        <dbReference type="ARBA" id="ARBA00022679"/>
    </source>
</evidence>
<feature type="transmembrane region" description="Helical" evidence="8">
    <location>
        <begin position="411"/>
        <end position="432"/>
    </location>
</feature>
<dbReference type="PANTHER" id="PTHR33908:SF3">
    <property type="entry name" value="UNDECAPRENYL PHOSPHATE-ALPHA-4-AMINO-4-DEOXY-L-ARABINOSE ARABINOSYL TRANSFERASE"/>
    <property type="match status" value="1"/>
</dbReference>
<feature type="transmembrane region" description="Helical" evidence="8">
    <location>
        <begin position="125"/>
        <end position="146"/>
    </location>
</feature>
<feature type="transmembrane region" description="Helical" evidence="8">
    <location>
        <begin position="368"/>
        <end position="390"/>
    </location>
</feature>
<feature type="transmembrane region" description="Helical" evidence="8">
    <location>
        <begin position="21"/>
        <end position="38"/>
    </location>
</feature>
<dbReference type="GO" id="GO:0016763">
    <property type="term" value="F:pentosyltransferase activity"/>
    <property type="evidence" value="ECO:0007669"/>
    <property type="project" value="TreeGrafter"/>
</dbReference>
<dbReference type="Proteomes" id="UP000000551">
    <property type="component" value="Chromosome"/>
</dbReference>
<reference evidence="10 11" key="1">
    <citation type="journal article" date="2005" name="J. Bacteriol.">
        <title>Whole-genome sequence analysis of Pseudomonas syringae pv. phaseolicola 1448A reveals divergence among pathovars in genes involved in virulence and transposition.</title>
        <authorList>
            <person name="Joardar V."/>
            <person name="Lindeberg M."/>
            <person name="Jackson R.W."/>
            <person name="Selengut J."/>
            <person name="Dodson R."/>
            <person name="Brinkac L.M."/>
            <person name="Daugherty S.C."/>
            <person name="Deboy R."/>
            <person name="Durkin A.S."/>
            <person name="Giglio M.G."/>
            <person name="Madupu R."/>
            <person name="Nelson W.C."/>
            <person name="Rosovitz M.J."/>
            <person name="Sullivan S."/>
            <person name="Crabtree J."/>
            <person name="Creasy T."/>
            <person name="Davidsen T."/>
            <person name="Haft D.H."/>
            <person name="Zafar N."/>
            <person name="Zhou L."/>
            <person name="Halpin R."/>
            <person name="Holley T."/>
            <person name="Khouri H."/>
            <person name="Feldblyum T."/>
            <person name="White O."/>
            <person name="Fraser C.M."/>
            <person name="Chatterjee A.K."/>
            <person name="Cartinhour S."/>
            <person name="Schneider D.J."/>
            <person name="Mansfield J."/>
            <person name="Collmer A."/>
            <person name="Buell C.R."/>
        </authorList>
    </citation>
    <scope>NUCLEOTIDE SEQUENCE [LARGE SCALE GENOMIC DNA]</scope>
    <source>
        <strain evidence="11">1448A / Race 6</strain>
    </source>
</reference>
<keyword evidence="2" id="KW-1003">Cell membrane</keyword>
<keyword evidence="6 8" id="KW-1133">Transmembrane helix</keyword>
<evidence type="ECO:0000256" key="5">
    <source>
        <dbReference type="ARBA" id="ARBA00022692"/>
    </source>
</evidence>
<feature type="transmembrane region" description="Helical" evidence="8">
    <location>
        <begin position="50"/>
        <end position="68"/>
    </location>
</feature>
<feature type="transmembrane region" description="Helical" evidence="8">
    <location>
        <begin position="181"/>
        <end position="198"/>
    </location>
</feature>
<evidence type="ECO:0000313" key="10">
    <source>
        <dbReference type="EMBL" id="AAZ34955.1"/>
    </source>
</evidence>
<dbReference type="KEGG" id="psp:PSPPH_2810"/>
<keyword evidence="7 8" id="KW-0472">Membrane</keyword>
<proteinExistence type="predicted"/>
<dbReference type="AlphaFoldDB" id="Q48HY5"/>
<gene>
    <name evidence="10" type="ordered locus">PSPPH_2810</name>
</gene>
<keyword evidence="4 10" id="KW-0808">Transferase</keyword>
<organism evidence="10 11">
    <name type="scientific">Pseudomonas savastanoi pv. phaseolicola (strain 1448A / Race 6)</name>
    <name type="common">Pseudomonas syringae pv. phaseolicola (strain 1448A / Race 6)</name>
    <dbReference type="NCBI Taxonomy" id="264730"/>
    <lineage>
        <taxon>Bacteria</taxon>
        <taxon>Pseudomonadati</taxon>
        <taxon>Pseudomonadota</taxon>
        <taxon>Gammaproteobacteria</taxon>
        <taxon>Pseudomonadales</taxon>
        <taxon>Pseudomonadaceae</taxon>
        <taxon>Pseudomonas</taxon>
    </lineage>
</organism>
<feature type="transmembrane region" description="Helical" evidence="8">
    <location>
        <begin position="152"/>
        <end position="169"/>
    </location>
</feature>
<evidence type="ECO:0000256" key="3">
    <source>
        <dbReference type="ARBA" id="ARBA00022676"/>
    </source>
</evidence>
<feature type="transmembrane region" description="Helical" evidence="8">
    <location>
        <begin position="210"/>
        <end position="242"/>
    </location>
</feature>
<evidence type="ECO:0000256" key="7">
    <source>
        <dbReference type="ARBA" id="ARBA00023136"/>
    </source>
</evidence>
<dbReference type="PANTHER" id="PTHR33908">
    <property type="entry name" value="MANNOSYLTRANSFERASE YKCB-RELATED"/>
    <property type="match status" value="1"/>
</dbReference>
<feature type="transmembrane region" description="Helical" evidence="8">
    <location>
        <begin position="254"/>
        <end position="278"/>
    </location>
</feature>
<evidence type="ECO:0000259" key="9">
    <source>
        <dbReference type="Pfam" id="PF13231"/>
    </source>
</evidence>
<dbReference type="eggNOG" id="COG1807">
    <property type="taxonomic scope" value="Bacteria"/>
</dbReference>
<evidence type="ECO:0000256" key="2">
    <source>
        <dbReference type="ARBA" id="ARBA00022475"/>
    </source>
</evidence>
<dbReference type="InterPro" id="IPR038731">
    <property type="entry name" value="RgtA/B/C-like"/>
</dbReference>
<feature type="domain" description="Glycosyltransferase RgtA/B/C/D-like" evidence="9">
    <location>
        <begin position="105"/>
        <end position="272"/>
    </location>
</feature>
<accession>Q48HY5</accession>
<dbReference type="CAZy" id="GT83">
    <property type="family name" value="Glycosyltransferase Family 83"/>
</dbReference>
<comment type="subcellular location">
    <subcellularLocation>
        <location evidence="1">Cell membrane</location>
        <topology evidence="1">Multi-pass membrane protein</topology>
    </subcellularLocation>
</comment>